<evidence type="ECO:0000259" key="1">
    <source>
        <dbReference type="Pfam" id="PF20038"/>
    </source>
</evidence>
<protein>
    <recommendedName>
        <fullName evidence="1">Helix-turn-helix domain-containing protein</fullName>
    </recommendedName>
</protein>
<evidence type="ECO:0000313" key="2">
    <source>
        <dbReference type="EMBL" id="KAB1476767.1"/>
    </source>
</evidence>
<dbReference type="InterPro" id="IPR045403">
    <property type="entry name" value="HTH_59_Firmicutes_type"/>
</dbReference>
<dbReference type="AlphaFoldDB" id="A0A833C9F6"/>
<dbReference type="Pfam" id="PF20038">
    <property type="entry name" value="HTH_59"/>
    <property type="match status" value="1"/>
</dbReference>
<dbReference type="Proteomes" id="UP000434554">
    <property type="component" value="Unassembled WGS sequence"/>
</dbReference>
<name>A0A833C9F6_9FIRM</name>
<gene>
    <name evidence="2" type="ORF">F8R14_10395</name>
</gene>
<sequence>MREFRCDSEAMRRGYLALAAQVSKALEKGTLSVHDTLQLVVIDDVVVNWYGKDAFDGRYAEKPDDVLLQMVAQARYEFEKPYFEEHSIATLAALANKKPVVKAPKAVVDQVFTDSEAAKLWEVGLTAVIKACQGGGLNRFNERECRNSDGTFLISEAGMNRLFGERLDDQGMSIVFMHIGSEEAMLVRSKLRKIFEARGVQNVEEALHERLGEVITSCVKAIANGHTVELLKTIEEVAKDVGIASKVTKVVTDFRRYNRIVWAYLYLLVDSDELETWRMVVEGTDIKALLAAVGKK</sequence>
<dbReference type="RefSeq" id="WP_127008765.1">
    <property type="nucleotide sequence ID" value="NZ_RQUZ01000017.1"/>
</dbReference>
<feature type="domain" description="Helix-turn-helix" evidence="1">
    <location>
        <begin position="108"/>
        <end position="165"/>
    </location>
</feature>
<organism evidence="2 3">
    <name type="scientific">Veillonella seminalis</name>
    <dbReference type="NCBI Taxonomy" id="1502943"/>
    <lineage>
        <taxon>Bacteria</taxon>
        <taxon>Bacillati</taxon>
        <taxon>Bacillota</taxon>
        <taxon>Negativicutes</taxon>
        <taxon>Veillonellales</taxon>
        <taxon>Veillonellaceae</taxon>
        <taxon>Veillonella</taxon>
    </lineage>
</organism>
<evidence type="ECO:0000313" key="3">
    <source>
        <dbReference type="Proteomes" id="UP000434554"/>
    </source>
</evidence>
<comment type="caution">
    <text evidence="2">The sequence shown here is derived from an EMBL/GenBank/DDBJ whole genome shotgun (WGS) entry which is preliminary data.</text>
</comment>
<accession>A0A833C9F6</accession>
<proteinExistence type="predicted"/>
<dbReference type="GeneID" id="83056046"/>
<dbReference type="EMBL" id="WBKH01000013">
    <property type="protein sequence ID" value="KAB1476767.1"/>
    <property type="molecule type" value="Genomic_DNA"/>
</dbReference>
<reference evidence="2 3" key="1">
    <citation type="submission" date="2019-09" db="EMBL/GenBank/DDBJ databases">
        <title>Draft genome sequence of 3 type strains from the CCUG.</title>
        <authorList>
            <person name="Pineiro-Iglesias B."/>
            <person name="Tunovic T."/>
            <person name="Unosson C."/>
            <person name="Inganas E."/>
            <person name="Ohlen M."/>
            <person name="Cardew S."/>
            <person name="Jensie-Markopoulos S."/>
            <person name="Salva-Serra F."/>
            <person name="Jaen-Luchoro D."/>
            <person name="Karlsson R."/>
            <person name="Svensson-Stadler L."/>
            <person name="Chun J."/>
            <person name="Moore E."/>
        </authorList>
    </citation>
    <scope>NUCLEOTIDE SEQUENCE [LARGE SCALE GENOMIC DNA]</scope>
    <source>
        <strain evidence="2 3">CCUG 65427</strain>
    </source>
</reference>